<feature type="domain" description="SAM-dependent MTase RsmB/NOP-type" evidence="7">
    <location>
        <begin position="49"/>
        <end position="419"/>
    </location>
</feature>
<evidence type="ECO:0000256" key="5">
    <source>
        <dbReference type="PROSITE-ProRule" id="PRU01023"/>
    </source>
</evidence>
<reference evidence="8" key="2">
    <citation type="submission" date="2020-11" db="EMBL/GenBank/DDBJ databases">
        <authorList>
            <person name="McCartney M.A."/>
            <person name="Auch B."/>
            <person name="Kono T."/>
            <person name="Mallez S."/>
            <person name="Becker A."/>
            <person name="Gohl D.M."/>
            <person name="Silverstein K.A.T."/>
            <person name="Koren S."/>
            <person name="Bechman K.B."/>
            <person name="Herman A."/>
            <person name="Abrahante J.E."/>
            <person name="Garbe J."/>
        </authorList>
    </citation>
    <scope>NUCLEOTIDE SEQUENCE</scope>
    <source>
        <strain evidence="8">Duluth1</strain>
        <tissue evidence="8">Whole animal</tissue>
    </source>
</reference>
<comment type="caution">
    <text evidence="5">Lacks conserved residue(s) required for the propagation of feature annotation.</text>
</comment>
<organism evidence="8 9">
    <name type="scientific">Dreissena polymorpha</name>
    <name type="common">Zebra mussel</name>
    <name type="synonym">Mytilus polymorpha</name>
    <dbReference type="NCBI Taxonomy" id="45954"/>
    <lineage>
        <taxon>Eukaryota</taxon>
        <taxon>Metazoa</taxon>
        <taxon>Spiralia</taxon>
        <taxon>Lophotrochozoa</taxon>
        <taxon>Mollusca</taxon>
        <taxon>Bivalvia</taxon>
        <taxon>Autobranchia</taxon>
        <taxon>Heteroconchia</taxon>
        <taxon>Euheterodonta</taxon>
        <taxon>Imparidentia</taxon>
        <taxon>Neoheterodontei</taxon>
        <taxon>Myida</taxon>
        <taxon>Dreissenoidea</taxon>
        <taxon>Dreissenidae</taxon>
        <taxon>Dreissena</taxon>
    </lineage>
</organism>
<evidence type="ECO:0000256" key="1">
    <source>
        <dbReference type="ARBA" id="ARBA00022603"/>
    </source>
</evidence>
<comment type="similarity">
    <text evidence="5">Belongs to the class I-like SAM-binding methyltransferase superfamily. RsmB/NOP family.</text>
</comment>
<evidence type="ECO:0000256" key="3">
    <source>
        <dbReference type="ARBA" id="ARBA00022691"/>
    </source>
</evidence>
<dbReference type="PANTHER" id="PTHR22808">
    <property type="entry name" value="NCL1 YEAST -RELATED NOL1/NOP2/FMU SUN DOMAIN-CONTAINING"/>
    <property type="match status" value="1"/>
</dbReference>
<feature type="binding site" evidence="5">
    <location>
        <position position="260"/>
    </location>
    <ligand>
        <name>S-adenosyl-L-methionine</name>
        <dbReference type="ChEBI" id="CHEBI:59789"/>
    </ligand>
</feature>
<dbReference type="AlphaFoldDB" id="A0A9D4IC68"/>
<evidence type="ECO:0000256" key="4">
    <source>
        <dbReference type="ARBA" id="ARBA00022884"/>
    </source>
</evidence>
<reference evidence="8" key="1">
    <citation type="journal article" date="2019" name="bioRxiv">
        <title>The Genome of the Zebra Mussel, Dreissena polymorpha: A Resource for Invasive Species Research.</title>
        <authorList>
            <person name="McCartney M.A."/>
            <person name="Auch B."/>
            <person name="Kono T."/>
            <person name="Mallez S."/>
            <person name="Zhang Y."/>
            <person name="Obille A."/>
            <person name="Becker A."/>
            <person name="Abrahante J.E."/>
            <person name="Garbe J."/>
            <person name="Badalamenti J.P."/>
            <person name="Herman A."/>
            <person name="Mangelson H."/>
            <person name="Liachko I."/>
            <person name="Sullivan S."/>
            <person name="Sone E.D."/>
            <person name="Koren S."/>
            <person name="Silverstein K.A.T."/>
            <person name="Beckman K.B."/>
            <person name="Gohl D.M."/>
        </authorList>
    </citation>
    <scope>NUCLEOTIDE SEQUENCE</scope>
    <source>
        <strain evidence="8">Duluth1</strain>
        <tissue evidence="8">Whole animal</tissue>
    </source>
</reference>
<evidence type="ECO:0000313" key="8">
    <source>
        <dbReference type="EMBL" id="KAH3768184.1"/>
    </source>
</evidence>
<dbReference type="SUPFAM" id="SSF53335">
    <property type="entry name" value="S-adenosyl-L-methionine-dependent methyltransferases"/>
    <property type="match status" value="1"/>
</dbReference>
<keyword evidence="2 5" id="KW-0808">Transferase</keyword>
<gene>
    <name evidence="8" type="ORF">DPMN_169396</name>
</gene>
<feature type="region of interest" description="Disordered" evidence="6">
    <location>
        <begin position="429"/>
        <end position="456"/>
    </location>
</feature>
<dbReference type="PROSITE" id="PS51686">
    <property type="entry name" value="SAM_MT_RSMB_NOP"/>
    <property type="match status" value="1"/>
</dbReference>
<evidence type="ECO:0000259" key="7">
    <source>
        <dbReference type="PROSITE" id="PS51686"/>
    </source>
</evidence>
<dbReference type="Pfam" id="PF01189">
    <property type="entry name" value="Methyltr_RsmB-F"/>
    <property type="match status" value="1"/>
</dbReference>
<evidence type="ECO:0000313" key="9">
    <source>
        <dbReference type="Proteomes" id="UP000828390"/>
    </source>
</evidence>
<feature type="binding site" evidence="5">
    <location>
        <position position="239"/>
    </location>
    <ligand>
        <name>S-adenosyl-L-methionine</name>
        <dbReference type="ChEBI" id="CHEBI:59789"/>
    </ligand>
</feature>
<dbReference type="Proteomes" id="UP000828390">
    <property type="component" value="Unassembled WGS sequence"/>
</dbReference>
<keyword evidence="9" id="KW-1185">Reference proteome</keyword>
<dbReference type="InterPro" id="IPR049560">
    <property type="entry name" value="MeTrfase_RsmB-F_NOP2_cat"/>
</dbReference>
<feature type="compositionally biased region" description="Basic and acidic residues" evidence="6">
    <location>
        <begin position="429"/>
        <end position="446"/>
    </location>
</feature>
<dbReference type="InterPro" id="IPR001678">
    <property type="entry name" value="MeTrfase_RsmB-F_NOP2_dom"/>
</dbReference>
<name>A0A9D4IC68_DREPO</name>
<feature type="binding site" evidence="5">
    <location>
        <position position="211"/>
    </location>
    <ligand>
        <name>S-adenosyl-L-methionine</name>
        <dbReference type="ChEBI" id="CHEBI:59789"/>
    </ligand>
</feature>
<keyword evidence="1 5" id="KW-0489">Methyltransferase</keyword>
<protein>
    <recommendedName>
        <fullName evidence="7">SAM-dependent MTase RsmB/NOP-type domain-containing protein</fullName>
    </recommendedName>
</protein>
<dbReference type="PRINTS" id="PR02008">
    <property type="entry name" value="RCMTFAMILY"/>
</dbReference>
<dbReference type="InterPro" id="IPR029063">
    <property type="entry name" value="SAM-dependent_MTases_sf"/>
</dbReference>
<evidence type="ECO:0000256" key="2">
    <source>
        <dbReference type="ARBA" id="ARBA00022679"/>
    </source>
</evidence>
<accession>A0A9D4IC68</accession>
<evidence type="ECO:0000256" key="6">
    <source>
        <dbReference type="SAM" id="MobiDB-lite"/>
    </source>
</evidence>
<keyword evidence="3 5" id="KW-0949">S-adenosyl-L-methionine</keyword>
<dbReference type="EMBL" id="JAIWYP010000009">
    <property type="protein sequence ID" value="KAH3768184.1"/>
    <property type="molecule type" value="Genomic_DNA"/>
</dbReference>
<keyword evidence="4 5" id="KW-0694">RNA-binding</keyword>
<dbReference type="OrthoDB" id="6093671at2759"/>
<dbReference type="InterPro" id="IPR023267">
    <property type="entry name" value="RCMT"/>
</dbReference>
<comment type="caution">
    <text evidence="8">The sequence shown here is derived from an EMBL/GenBank/DDBJ whole genome shotgun (WGS) entry which is preliminary data.</text>
</comment>
<dbReference type="GO" id="GO:0001510">
    <property type="term" value="P:RNA methylation"/>
    <property type="evidence" value="ECO:0007669"/>
    <property type="project" value="InterPro"/>
</dbReference>
<dbReference type="GO" id="GO:0008173">
    <property type="term" value="F:RNA methyltransferase activity"/>
    <property type="evidence" value="ECO:0007669"/>
    <property type="project" value="InterPro"/>
</dbReference>
<dbReference type="Gene3D" id="3.40.50.150">
    <property type="entry name" value="Vaccinia Virus protein VP39"/>
    <property type="match status" value="1"/>
</dbReference>
<proteinExistence type="inferred from homology"/>
<dbReference type="GO" id="GO:0003723">
    <property type="term" value="F:RNA binding"/>
    <property type="evidence" value="ECO:0007669"/>
    <property type="project" value="UniProtKB-UniRule"/>
</dbReference>
<sequence length="721" mass="82846">MPQKPKRKPIPPNNMFVDVNPSNIETHLSQFIKYYKGINLVSEDEWKHFVESLLSELPLSFRLSARHRRCNDVHDGKGGALSESDVLTEFLKKEVLPKLKDVELDDGNTFQISALPWYPKQQAWKTNISAKVLSSNENLKPLRNFIIGEEKNVFLFRQEIVNMIPPLLVDIQPHHKVLELQAGAGFQSAQITEQIYSNPKKMPEGFLVANEKNFTKTHYRWNAGTNVLFTHHAEESFPDLYLSQEHDADSKVLYDRVFLDGTSSNDGAMRTNMKARTNWSIVQAQKNHVELKKRLRRGLELLELNGQLVYFTRSMNPLENEAVVAALIDEAPGSLQLLDVKSRLPDFHVRAGMTSWKVMSQGLVFYDTYDSAPAWFQKENEKSLFPPTNASMYNLDRCVRILPHDNDTGALFVAVITKFGSLPWQKAAEDEAKEEKMETEEKAEEKKEEEEEKKPTFQGPIRCDVNVCVAEIEWTTEITDDKQNSTETVNASKYELAPMQISKSCMPHWMQQKMQEEKFGYSEIKDANPDWEAIKKRYDIKKFDPTPYLLKFEEEGKSTQYYFCSQNVKNLILHNAKTFKSSKKFAGGMLFMKSSPSSKPELVHWGAIAIMPFMHSWLIPVLKADLVLLLESKELLFTKLSDKTKKALEALGAQDGIVYFHYEAKGKNADPQCNVMLRREKLSTFVKPCFNFYLETEENHLMRLCGITPGEEESDDEMDTM</sequence>